<evidence type="ECO:0000313" key="1">
    <source>
        <dbReference type="EMBL" id="EER06966.1"/>
    </source>
</evidence>
<reference evidence="1 2" key="1">
    <citation type="submission" date="2008-07" db="EMBL/GenBank/DDBJ databases">
        <authorList>
            <person name="El-Sayed N."/>
            <person name="Caler E."/>
            <person name="Inman J."/>
            <person name="Amedeo P."/>
            <person name="Hass B."/>
            <person name="Wortman J."/>
        </authorList>
    </citation>
    <scope>NUCLEOTIDE SEQUENCE [LARGE SCALE GENOMIC DNA]</scope>
    <source>
        <strain evidence="2">ATCC 50983 / TXsc</strain>
    </source>
</reference>
<sequence>MSTPKRVRVYDPLEEFMSGEQLKFVDNDEVPPSAPLFIVGQKAALQAFAKESQSLLPEGIREQLNNFIRAGSTEDSCETQAVAYKIGNHMHTVGGLKKQQRVLRHFT</sequence>
<accession>C5L8H7</accession>
<dbReference type="Proteomes" id="UP000007800">
    <property type="component" value="Unassembled WGS sequence"/>
</dbReference>
<gene>
    <name evidence="1" type="ORF">Pmar_PMAR016381</name>
</gene>
<dbReference type="InParanoid" id="C5L8H7"/>
<name>C5L8H7_PERM5</name>
<protein>
    <submittedName>
        <fullName evidence="1">Uncharacterized protein</fullName>
    </submittedName>
</protein>
<organism evidence="2">
    <name type="scientific">Perkinsus marinus (strain ATCC 50983 / TXsc)</name>
    <dbReference type="NCBI Taxonomy" id="423536"/>
    <lineage>
        <taxon>Eukaryota</taxon>
        <taxon>Sar</taxon>
        <taxon>Alveolata</taxon>
        <taxon>Perkinsozoa</taxon>
        <taxon>Perkinsea</taxon>
        <taxon>Perkinsida</taxon>
        <taxon>Perkinsidae</taxon>
        <taxon>Perkinsus</taxon>
    </lineage>
</organism>
<dbReference type="GeneID" id="9059246"/>
<keyword evidence="2" id="KW-1185">Reference proteome</keyword>
<proteinExistence type="predicted"/>
<dbReference type="RefSeq" id="XP_002775150.1">
    <property type="nucleotide sequence ID" value="XM_002775104.1"/>
</dbReference>
<dbReference type="EMBL" id="GG680162">
    <property type="protein sequence ID" value="EER06966.1"/>
    <property type="molecule type" value="Genomic_DNA"/>
</dbReference>
<evidence type="ECO:0000313" key="2">
    <source>
        <dbReference type="Proteomes" id="UP000007800"/>
    </source>
</evidence>
<dbReference type="AlphaFoldDB" id="C5L8H7"/>